<dbReference type="PROSITE" id="PS00012">
    <property type="entry name" value="PHOSPHOPANTETHEINE"/>
    <property type="match status" value="1"/>
</dbReference>
<dbReference type="Pfam" id="PF00109">
    <property type="entry name" value="ketoacyl-synt"/>
    <property type="match status" value="1"/>
</dbReference>
<dbReference type="Pfam" id="PF13602">
    <property type="entry name" value="ADH_zinc_N_2"/>
    <property type="match status" value="1"/>
</dbReference>
<dbReference type="Pfam" id="PF00550">
    <property type="entry name" value="PP-binding"/>
    <property type="match status" value="1"/>
</dbReference>
<feature type="active site" description="Proton acceptor; for dehydratase activity" evidence="8">
    <location>
        <position position="924"/>
    </location>
</feature>
<dbReference type="RefSeq" id="WP_061167544.1">
    <property type="nucleotide sequence ID" value="NZ_FCOA02000005.1"/>
</dbReference>
<comment type="function">
    <text evidence="7">Involved in production of the polyketide antibiotic thailandamide.</text>
</comment>
<dbReference type="SUPFAM" id="SSF55048">
    <property type="entry name" value="Probable ACP-binding domain of malonyl-CoA ACP transacylase"/>
    <property type="match status" value="1"/>
</dbReference>
<dbReference type="GO" id="GO:0016491">
    <property type="term" value="F:oxidoreductase activity"/>
    <property type="evidence" value="ECO:0007669"/>
    <property type="project" value="InterPro"/>
</dbReference>
<evidence type="ECO:0000313" key="14">
    <source>
        <dbReference type="Proteomes" id="UP000054851"/>
    </source>
</evidence>
<dbReference type="Gene3D" id="3.40.50.150">
    <property type="entry name" value="Vaccinia Virus protein VP39"/>
    <property type="match status" value="1"/>
</dbReference>
<evidence type="ECO:0000256" key="7">
    <source>
        <dbReference type="ARBA" id="ARBA00054155"/>
    </source>
</evidence>
<feature type="region of interest" description="Disordered" evidence="9">
    <location>
        <begin position="1757"/>
        <end position="1779"/>
    </location>
</feature>
<dbReference type="Gene3D" id="3.40.47.10">
    <property type="match status" value="1"/>
</dbReference>
<evidence type="ECO:0000256" key="8">
    <source>
        <dbReference type="PROSITE-ProRule" id="PRU01363"/>
    </source>
</evidence>
<keyword evidence="4" id="KW-0521">NADP</keyword>
<dbReference type="InterPro" id="IPR049551">
    <property type="entry name" value="PKS_DH_C"/>
</dbReference>
<dbReference type="InterPro" id="IPR016036">
    <property type="entry name" value="Malonyl_transacylase_ACP-bd"/>
</dbReference>
<dbReference type="SMART" id="SM00822">
    <property type="entry name" value="PKS_KR"/>
    <property type="match status" value="1"/>
</dbReference>
<dbReference type="InterPro" id="IPR020843">
    <property type="entry name" value="ER"/>
</dbReference>
<feature type="domain" description="Ketosynthase family 3 (KS3)" evidence="11">
    <location>
        <begin position="2"/>
        <end position="424"/>
    </location>
</feature>
<dbReference type="CDD" id="cd05195">
    <property type="entry name" value="enoyl_red"/>
    <property type="match status" value="1"/>
</dbReference>
<dbReference type="InterPro" id="IPR001227">
    <property type="entry name" value="Ac_transferase_dom_sf"/>
</dbReference>
<dbReference type="SMART" id="SM00823">
    <property type="entry name" value="PKS_PP"/>
    <property type="match status" value="1"/>
</dbReference>
<dbReference type="SMART" id="SM00829">
    <property type="entry name" value="PKS_ER"/>
    <property type="match status" value="1"/>
</dbReference>
<evidence type="ECO:0000256" key="4">
    <source>
        <dbReference type="ARBA" id="ARBA00022857"/>
    </source>
</evidence>
<dbReference type="Pfam" id="PF00698">
    <property type="entry name" value="Acyl_transf_1"/>
    <property type="match status" value="1"/>
</dbReference>
<keyword evidence="6" id="KW-0012">Acyltransferase</keyword>
<dbReference type="PANTHER" id="PTHR43775">
    <property type="entry name" value="FATTY ACID SYNTHASE"/>
    <property type="match status" value="1"/>
</dbReference>
<dbReference type="Pfam" id="PF16197">
    <property type="entry name" value="KAsynt_C_assoc"/>
    <property type="match status" value="1"/>
</dbReference>
<dbReference type="Proteomes" id="UP000054851">
    <property type="component" value="Unassembled WGS sequence"/>
</dbReference>
<evidence type="ECO:0000259" key="12">
    <source>
        <dbReference type="PROSITE" id="PS52019"/>
    </source>
</evidence>
<dbReference type="InterPro" id="IPR042104">
    <property type="entry name" value="PKS_dehydratase_sf"/>
</dbReference>
<dbReference type="PROSITE" id="PS00606">
    <property type="entry name" value="KS3_1"/>
    <property type="match status" value="1"/>
</dbReference>
<dbReference type="Pfam" id="PF02801">
    <property type="entry name" value="Ketoacyl-synt_C"/>
    <property type="match status" value="1"/>
</dbReference>
<dbReference type="InterPro" id="IPR049900">
    <property type="entry name" value="PKS_mFAS_DH"/>
</dbReference>
<dbReference type="GO" id="GO:0006633">
    <property type="term" value="P:fatty acid biosynthetic process"/>
    <property type="evidence" value="ECO:0007669"/>
    <property type="project" value="InterPro"/>
</dbReference>
<dbReference type="CDD" id="cd00833">
    <property type="entry name" value="PKS"/>
    <property type="match status" value="1"/>
</dbReference>
<dbReference type="SUPFAM" id="SSF51735">
    <property type="entry name" value="NAD(P)-binding Rossmann-fold domains"/>
    <property type="match status" value="3"/>
</dbReference>
<dbReference type="InterPro" id="IPR050091">
    <property type="entry name" value="PKS_NRPS_Biosynth_Enz"/>
</dbReference>
<evidence type="ECO:0000313" key="13">
    <source>
        <dbReference type="EMBL" id="SAK56568.1"/>
    </source>
</evidence>
<dbReference type="InterPro" id="IPR013154">
    <property type="entry name" value="ADH-like_N"/>
</dbReference>
<evidence type="ECO:0000256" key="6">
    <source>
        <dbReference type="ARBA" id="ARBA00023315"/>
    </source>
</evidence>
<evidence type="ECO:0000256" key="3">
    <source>
        <dbReference type="ARBA" id="ARBA00022679"/>
    </source>
</evidence>
<dbReference type="SMART" id="SM00826">
    <property type="entry name" value="PKS_DH"/>
    <property type="match status" value="1"/>
</dbReference>
<dbReference type="PROSITE" id="PS52019">
    <property type="entry name" value="PKS_MFAS_DH"/>
    <property type="match status" value="1"/>
</dbReference>
<dbReference type="EMBL" id="FCOA02000005">
    <property type="protein sequence ID" value="SAK56568.1"/>
    <property type="molecule type" value="Genomic_DNA"/>
</dbReference>
<dbReference type="InterPro" id="IPR020806">
    <property type="entry name" value="PKS_PP-bd"/>
</dbReference>
<evidence type="ECO:0000256" key="1">
    <source>
        <dbReference type="ARBA" id="ARBA00022450"/>
    </source>
</evidence>
<dbReference type="PANTHER" id="PTHR43775:SF37">
    <property type="entry name" value="SI:DKEY-61P9.11"/>
    <property type="match status" value="1"/>
</dbReference>
<dbReference type="InterPro" id="IPR018201">
    <property type="entry name" value="Ketoacyl_synth_AS"/>
</dbReference>
<organism evidence="13 14">
    <name type="scientific">Caballeronia hypogeia</name>
    <dbReference type="NCBI Taxonomy" id="1777140"/>
    <lineage>
        <taxon>Bacteria</taxon>
        <taxon>Pseudomonadati</taxon>
        <taxon>Pseudomonadota</taxon>
        <taxon>Betaproteobacteria</taxon>
        <taxon>Burkholderiales</taxon>
        <taxon>Burkholderiaceae</taxon>
        <taxon>Caballeronia</taxon>
    </lineage>
</organism>
<dbReference type="InterPro" id="IPR057326">
    <property type="entry name" value="KR_dom"/>
</dbReference>
<comment type="caution">
    <text evidence="13">The sequence shown here is derived from an EMBL/GenBank/DDBJ whole genome shotgun (WGS) entry which is preliminary data.</text>
</comment>
<dbReference type="Pfam" id="PF08240">
    <property type="entry name" value="ADH_N"/>
    <property type="match status" value="1"/>
</dbReference>
<keyword evidence="2" id="KW-0597">Phosphoprotein</keyword>
<dbReference type="InterPro" id="IPR014030">
    <property type="entry name" value="Ketoacyl_synth_N"/>
</dbReference>
<dbReference type="FunFam" id="3.40.50.720:FF:000209">
    <property type="entry name" value="Polyketide synthase Pks12"/>
    <property type="match status" value="1"/>
</dbReference>
<gene>
    <name evidence="13" type="ORF">AWB79_02320</name>
</gene>
<keyword evidence="3" id="KW-0808">Transferase</keyword>
<dbReference type="STRING" id="1777140.AWB79_02320"/>
<dbReference type="InterPro" id="IPR029063">
    <property type="entry name" value="SAM-dependent_MTases_sf"/>
</dbReference>
<dbReference type="InterPro" id="IPR016039">
    <property type="entry name" value="Thiolase-like"/>
</dbReference>
<dbReference type="Pfam" id="PF08659">
    <property type="entry name" value="KR"/>
    <property type="match status" value="1"/>
</dbReference>
<dbReference type="InterPro" id="IPR009081">
    <property type="entry name" value="PP-bd_ACP"/>
</dbReference>
<dbReference type="SUPFAM" id="SSF52151">
    <property type="entry name" value="FabD/lysophospholipase-like"/>
    <property type="match status" value="1"/>
</dbReference>
<dbReference type="PROSITE" id="PS50075">
    <property type="entry name" value="CARRIER"/>
    <property type="match status" value="1"/>
</dbReference>
<dbReference type="CDD" id="cd08955">
    <property type="entry name" value="KR_2_FAS_SDR_x"/>
    <property type="match status" value="1"/>
</dbReference>
<feature type="domain" description="Carrier" evidence="10">
    <location>
        <begin position="2413"/>
        <end position="2490"/>
    </location>
</feature>
<dbReference type="SMART" id="SM00827">
    <property type="entry name" value="PKS_AT"/>
    <property type="match status" value="1"/>
</dbReference>
<dbReference type="Gene3D" id="3.40.366.10">
    <property type="entry name" value="Malonyl-Coenzyme A Acyl Carrier Protein, domain 2"/>
    <property type="match status" value="1"/>
</dbReference>
<dbReference type="Gene3D" id="1.10.1200.10">
    <property type="entry name" value="ACP-like"/>
    <property type="match status" value="1"/>
</dbReference>
<evidence type="ECO:0000256" key="9">
    <source>
        <dbReference type="SAM" id="MobiDB-lite"/>
    </source>
</evidence>
<dbReference type="Gene3D" id="3.40.50.720">
    <property type="entry name" value="NAD(P)-binding Rossmann-like Domain"/>
    <property type="match status" value="3"/>
</dbReference>
<dbReference type="GO" id="GO:0004312">
    <property type="term" value="F:fatty acid synthase activity"/>
    <property type="evidence" value="ECO:0007669"/>
    <property type="project" value="TreeGrafter"/>
</dbReference>
<feature type="region of interest" description="N-terminal hotdog fold" evidence="8">
    <location>
        <begin position="894"/>
        <end position="1014"/>
    </location>
</feature>
<dbReference type="FunFam" id="3.40.47.10:FF:000019">
    <property type="entry name" value="Polyketide synthase type I"/>
    <property type="match status" value="1"/>
</dbReference>
<evidence type="ECO:0000259" key="11">
    <source>
        <dbReference type="PROSITE" id="PS52004"/>
    </source>
</evidence>
<dbReference type="InterPro" id="IPR014043">
    <property type="entry name" value="Acyl_transferase_dom"/>
</dbReference>
<feature type="domain" description="PKS/mFAS DH" evidence="12">
    <location>
        <begin position="894"/>
        <end position="1174"/>
    </location>
</feature>
<dbReference type="Gene3D" id="3.10.129.110">
    <property type="entry name" value="Polyketide synthase dehydratase"/>
    <property type="match status" value="1"/>
</dbReference>
<dbReference type="InterPro" id="IPR013968">
    <property type="entry name" value="PKS_KR"/>
</dbReference>
<dbReference type="SUPFAM" id="SSF47336">
    <property type="entry name" value="ACP-like"/>
    <property type="match status" value="1"/>
</dbReference>
<sequence>MLKRVAVVGLAFRFPGTDTQHYWADLLEGKDLVTEVEPGRWSPDAYLHPAKEHPGTAYTFAAGSIGDVSGFDADFFGISPREASLMDPQQRLLLELCWESIEHAGIKPSSLRGSDCGVYIGIASADYSYRMADDLAAVDASMATGNTASIAANRLSYVFDLRGPSMAVDTACSSAMVAFHQACRAIATGEISQAIAGGVSLHLHPYGFITFSKASMLSPNGRCRAFDASGDGYVRSEGGGLFLLKDYDQAVADGDRILAVVAGTAVNTDGRKSGLTVPSADSQSALMRQVYEQAGIAAADIDYLEAHGTGTPVGDPIETRAIGRALGQARGANAPLPIGSVKSNLGHLEAASGVAGLVKAIYSLRHRVVPATVGIKEFNPNIRFDDWNIQVVTKPLPMRATGTLTIGVNSFGFGGANAHVILQTPDEADTARATRLANPAVVPMIVSGRSDAALKANARRLAGIVRGQSAAQLYDVAYHAALRRERHEHRGVVVGADGDSIATLLEQLGGDDAPGPLVHTGTRVAAAQGPVFVYSGNGSQWAGMGGRLLGDPVFADSVAEIDSLFASLAGWSLVELLRRPAAPGFYERTEIAQPALFAVQVGITRMLAQQGVHPAAVVGHSVGEVAAAWACGALSLGDAVKVIFHRSQQQGLTKGRGRMAAIGMDGIAAAALLDELHLHEVLCVAGYNSVNGATLAGAPSALEKVGEALAGRDVFYRQLDLDYAFHSAAMDPIEHALKAALGDIRPQRADVPFHSTVTGGLLDGTALNADYWWNNIRVPVRFEQALSGLVGDGNNVLLEIGPAPVLRSYLNGTLKHAEKAGQVIATGRRGDDGPDRVQAAVAQVIVGGGAIDWAQIFPRSGQHVSLPAYSWQRERYWHPVTAESPNSLERRRVHPLLGYRLQQQSQPVWENHLDTKLHPWLADHVVGNATVFPGSGFAEIALAAAQQWQAGESCDVEELEIHAPLLLAASPSKLTRLSLDENDGRFWLRAKELGGRDPWALHASGRVLSSASAAPLNKQAPALPERLPDFTGASHLALTQAAELAYGAAFQAVSHGWIEAPGSVLAVFQTPDALTDSLSQSLLHPALLDCTFQLIIQMLKDDDALGQGIAFVPAKIGRLRWIAGRGAPHLVRARLIARAPHSLTAEFSLFDEEGRHIASVEDARFRSVRLAKTHGDSLSYLDYAATPSPHPATAFEPNPALTADALQTALGAAAASIGEDALLARYTEEVDPLLETLCDAFAAQALHAISDDGHLSGVALDALRSAVPEAAALLDWLLSRCAEPAEDGSGWRVIPPHAEDASTTDIWNSLVREYPDYFALVHAAGRVGTHLPDLLQGKTALADVCPQESDFAGLQRTVVGDAARRRVADALRTTLAEALERRPSGQRVGIVEIGGAGPAFASALCDGLDIAVADYTFASPAGEALDAAARLQEKHAELRVQAIGADRPMSAQRADLVLLHSDFDSETALHDALRFAIASMKPGATLLVHGTQPTVWMDFVLGAQSAWWSEDANGARHSLQRAASHWQSLLREHRMECGEPLAFAAQMASGPYLLVAARPAATAKVDALPANGAGWLILADSLNAQTDDLCLDLAARLSGPDGVPLVCDADVTPDELDALIDDARARPGGLRGIVHLAGLARDPREHAPQFDAQALLKKQVQRCHLAAELVKACERTGVKTTLWLLTAGAAPFISATPRAGNDALNDASLWHYGRTLINEAAGFDVRLVDLPSNGPLPFDALMRELLLPDDEQEIALGNHGERHAPRLRKNPRPQPREDRAQNGATALRLGFDMPGQLRNLRWESYAPPELGAHELDIRVQATGLNFRDVMYTLGLLSDEAIENGFAGPTLGLEFAGVVERVGSDVSGYAPGDAVVGFGPASFGDRVVTQPNAISHVPRGMSFEAAATIPSTFFTVYYALRKLAQIEAGERLLIHGAAGGVGIAAIQFAQWIGAEIYATAGSEEKRDFLRLMGVQHIYDSRSLDFADQILADTDGRGVDVVLNSLAGEAINRNLRVLKPFGRFLELGKRDFYENTRIGLRPFRNNISYFGIDADQLMSERPELTRRLFGEMMALFEQGVLHPLPYRAFDANDIVDAFRHMQQARQIGKIVVTYRRGIRADVSAHAKTVTRKQLQLPGHASYLVTGGLSGFGLRTGEWLADKGARHLILIGRRGPATDEAQQAIEALRERGVAVRAAACDVTDRVALAALFAEAAGTMPPIRGIVHAAMVIDDGLIRNATAQQIERAMAPKVLGALHLDELSRDLPLDFFVFHSSGTTLFGNPGQSNYVAANGWLEALARQRRARGLPATSPRWGAIADAGFLARNTKVRDALQGRMGGNALPAAEALRVLEAMLLADAGDLGVLELDWRALARFLPSADSPKFDWVARTAAAGPQDDDDAGGFAQLLETLDDAELHPVVVDMLKSEVSEILRVPVEKIDADRSVYDMGLDSLMGVELVVALENRFGIRLPVMALSESPTMSRLATRLIQTLRGSATDESDAVTQQVAHVVAQHAQGISQDAIAEFAEELKADEQGPAQRMIQ</sequence>
<reference evidence="13" key="1">
    <citation type="submission" date="2016-01" db="EMBL/GenBank/DDBJ databases">
        <authorList>
            <person name="Peeters C."/>
        </authorList>
    </citation>
    <scope>NUCLEOTIDE SEQUENCE</scope>
    <source>
        <strain evidence="13">LMG 29322</strain>
    </source>
</reference>
<dbReference type="Gene3D" id="3.90.180.10">
    <property type="entry name" value="Medium-chain alcohol dehydrogenases, catalytic domain"/>
    <property type="match status" value="1"/>
</dbReference>
<dbReference type="InterPro" id="IPR020807">
    <property type="entry name" value="PKS_DH"/>
</dbReference>
<accession>A0A158AFH5</accession>
<dbReference type="PROSITE" id="PS52004">
    <property type="entry name" value="KS3_2"/>
    <property type="match status" value="1"/>
</dbReference>
<dbReference type="InterPro" id="IPR014031">
    <property type="entry name" value="Ketoacyl_synth_C"/>
</dbReference>
<proteinExistence type="predicted"/>
<protein>
    <submittedName>
        <fullName evidence="13">Beta-ketoacyl synthase</fullName>
    </submittedName>
</protein>
<evidence type="ECO:0000259" key="10">
    <source>
        <dbReference type="PROSITE" id="PS50075"/>
    </source>
</evidence>
<dbReference type="Pfam" id="PF14765">
    <property type="entry name" value="PS-DH"/>
    <property type="match status" value="1"/>
</dbReference>
<dbReference type="GO" id="GO:0031177">
    <property type="term" value="F:phosphopantetheine binding"/>
    <property type="evidence" value="ECO:0007669"/>
    <property type="project" value="InterPro"/>
</dbReference>
<dbReference type="InterPro" id="IPR049552">
    <property type="entry name" value="PKS_DH_N"/>
</dbReference>
<dbReference type="OrthoDB" id="9778690at2"/>
<evidence type="ECO:0000256" key="2">
    <source>
        <dbReference type="ARBA" id="ARBA00022553"/>
    </source>
</evidence>
<dbReference type="SMART" id="SM00825">
    <property type="entry name" value="PKS_KS"/>
    <property type="match status" value="1"/>
</dbReference>
<evidence type="ECO:0000256" key="5">
    <source>
        <dbReference type="ARBA" id="ARBA00023268"/>
    </source>
</evidence>
<dbReference type="InterPro" id="IPR016035">
    <property type="entry name" value="Acyl_Trfase/lysoPLipase"/>
</dbReference>
<dbReference type="Pfam" id="PF21089">
    <property type="entry name" value="PKS_DH_N"/>
    <property type="match status" value="1"/>
</dbReference>
<dbReference type="Gene3D" id="3.30.70.3290">
    <property type="match status" value="1"/>
</dbReference>
<dbReference type="InterPro" id="IPR011032">
    <property type="entry name" value="GroES-like_sf"/>
</dbReference>
<name>A0A158AFH5_9BURK</name>
<keyword evidence="1" id="KW-0596">Phosphopantetheine</keyword>
<feature type="region of interest" description="C-terminal hotdog fold" evidence="8">
    <location>
        <begin position="1027"/>
        <end position="1174"/>
    </location>
</feature>
<dbReference type="InterPro" id="IPR036291">
    <property type="entry name" value="NAD(P)-bd_dom_sf"/>
</dbReference>
<dbReference type="InterPro" id="IPR036736">
    <property type="entry name" value="ACP-like_sf"/>
</dbReference>
<dbReference type="InterPro" id="IPR032821">
    <property type="entry name" value="PKS_assoc"/>
</dbReference>
<keyword evidence="5" id="KW-0511">Multifunctional enzyme</keyword>
<dbReference type="SMART" id="SM01294">
    <property type="entry name" value="PKS_PP_betabranch"/>
    <property type="match status" value="1"/>
</dbReference>
<dbReference type="SUPFAM" id="SSF53901">
    <property type="entry name" value="Thiolase-like"/>
    <property type="match status" value="1"/>
</dbReference>
<feature type="active site" description="Proton donor; for dehydratase activity" evidence="8">
    <location>
        <position position="1089"/>
    </location>
</feature>
<dbReference type="InterPro" id="IPR020841">
    <property type="entry name" value="PKS_Beta-ketoAc_synthase_dom"/>
</dbReference>
<dbReference type="SUPFAM" id="SSF50129">
    <property type="entry name" value="GroES-like"/>
    <property type="match status" value="1"/>
</dbReference>
<dbReference type="InterPro" id="IPR006162">
    <property type="entry name" value="Ppantetheine_attach_site"/>
</dbReference>
<keyword evidence="14" id="KW-1185">Reference proteome</keyword>
<dbReference type="GO" id="GO:0004315">
    <property type="term" value="F:3-oxoacyl-[acyl-carrier-protein] synthase activity"/>
    <property type="evidence" value="ECO:0007669"/>
    <property type="project" value="InterPro"/>
</dbReference>